<keyword evidence="2" id="KW-1185">Reference proteome</keyword>
<evidence type="ECO:0000313" key="1">
    <source>
        <dbReference type="EMBL" id="KAF5352185.1"/>
    </source>
</evidence>
<gene>
    <name evidence="1" type="ORF">D9758_009229</name>
</gene>
<dbReference type="AlphaFoldDB" id="A0A8H5D299"/>
<dbReference type="Proteomes" id="UP000559256">
    <property type="component" value="Unassembled WGS sequence"/>
</dbReference>
<sequence>MDWFTRREKHVCIFYTFIYDLLIRNQSDVHPSPLQDFGTPARRKSVLIVDRALAATSGFSETPMAKDKFGSTSDYKDGNWNAPVGDISTLDHEFRSYLQL</sequence>
<reference evidence="1 2" key="1">
    <citation type="journal article" date="2020" name="ISME J.">
        <title>Uncovering the hidden diversity of litter-decomposition mechanisms in mushroom-forming fungi.</title>
        <authorList>
            <person name="Floudas D."/>
            <person name="Bentzer J."/>
            <person name="Ahren D."/>
            <person name="Johansson T."/>
            <person name="Persson P."/>
            <person name="Tunlid A."/>
        </authorList>
    </citation>
    <scope>NUCLEOTIDE SEQUENCE [LARGE SCALE GENOMIC DNA]</scope>
    <source>
        <strain evidence="1 2">CBS 291.85</strain>
    </source>
</reference>
<organism evidence="1 2">
    <name type="scientific">Tetrapyrgos nigripes</name>
    <dbReference type="NCBI Taxonomy" id="182062"/>
    <lineage>
        <taxon>Eukaryota</taxon>
        <taxon>Fungi</taxon>
        <taxon>Dikarya</taxon>
        <taxon>Basidiomycota</taxon>
        <taxon>Agaricomycotina</taxon>
        <taxon>Agaricomycetes</taxon>
        <taxon>Agaricomycetidae</taxon>
        <taxon>Agaricales</taxon>
        <taxon>Marasmiineae</taxon>
        <taxon>Marasmiaceae</taxon>
        <taxon>Tetrapyrgos</taxon>
    </lineage>
</organism>
<dbReference type="EMBL" id="JAACJM010000067">
    <property type="protein sequence ID" value="KAF5352185.1"/>
    <property type="molecule type" value="Genomic_DNA"/>
</dbReference>
<accession>A0A8H5D299</accession>
<proteinExistence type="predicted"/>
<comment type="caution">
    <text evidence="1">The sequence shown here is derived from an EMBL/GenBank/DDBJ whole genome shotgun (WGS) entry which is preliminary data.</text>
</comment>
<evidence type="ECO:0000313" key="2">
    <source>
        <dbReference type="Proteomes" id="UP000559256"/>
    </source>
</evidence>
<name>A0A8H5D299_9AGAR</name>
<protein>
    <submittedName>
        <fullName evidence="1">Uncharacterized protein</fullName>
    </submittedName>
</protein>